<evidence type="ECO:0000256" key="2">
    <source>
        <dbReference type="ARBA" id="ARBA00023043"/>
    </source>
</evidence>
<feature type="repeat" description="ANK" evidence="3">
    <location>
        <begin position="144"/>
        <end position="176"/>
    </location>
</feature>
<dbReference type="EMBL" id="VICG01000014">
    <property type="protein sequence ID" value="KAA8564877.1"/>
    <property type="molecule type" value="Genomic_DNA"/>
</dbReference>
<dbReference type="AlphaFoldDB" id="A0A5M9J7Q9"/>
<feature type="repeat" description="ANK" evidence="3">
    <location>
        <begin position="42"/>
        <end position="74"/>
    </location>
</feature>
<evidence type="ECO:0000256" key="3">
    <source>
        <dbReference type="PROSITE-ProRule" id="PRU00023"/>
    </source>
</evidence>
<dbReference type="PROSITE" id="PS50088">
    <property type="entry name" value="ANK_REPEAT"/>
    <property type="match status" value="6"/>
</dbReference>
<dbReference type="PROSITE" id="PS50297">
    <property type="entry name" value="ANK_REP_REGION"/>
    <property type="match status" value="4"/>
</dbReference>
<sequence length="284" mass="30838">MLNKENESGWTPLTRVAKRWQWAIVDQLMGEDAWIDPKDRNYHRTPLVEAAINAHEATVELLLKDGAQTLSIDKKAADGGTPLFAAIHGGHKDVVKILLECGASIDCEDQDGVTPFLLAVKKAQVPIVELLLKYGSSIDMGGRAGRTPLSWAITSRDEFMIMALLRMDADMELKDRDGYTTLNFAICDGGCESLPIIKSLLNHGADIESRTIQGGTPSSLAIAKGRVKDSVMLLLGMGADVHAKDEGGRTPSSLAVDEKNNDLVDLLMNKDSEIYSPCVALPVR</sequence>
<dbReference type="PRINTS" id="PR01415">
    <property type="entry name" value="ANKYRIN"/>
</dbReference>
<dbReference type="Pfam" id="PF12796">
    <property type="entry name" value="Ank_2"/>
    <property type="match status" value="3"/>
</dbReference>
<keyword evidence="2 3" id="KW-0040">ANK repeat</keyword>
<keyword evidence="5" id="KW-1185">Reference proteome</keyword>
<feature type="repeat" description="ANK" evidence="3">
    <location>
        <begin position="111"/>
        <end position="143"/>
    </location>
</feature>
<accession>A0A5M9J7Q9</accession>
<gene>
    <name evidence="4" type="ORF">EYC84_010647</name>
</gene>
<evidence type="ECO:0000313" key="4">
    <source>
        <dbReference type="EMBL" id="KAA8564877.1"/>
    </source>
</evidence>
<feature type="repeat" description="ANK" evidence="3">
    <location>
        <begin position="213"/>
        <end position="246"/>
    </location>
</feature>
<feature type="repeat" description="ANK" evidence="3">
    <location>
        <begin position="78"/>
        <end position="110"/>
    </location>
</feature>
<dbReference type="Proteomes" id="UP000322873">
    <property type="component" value="Unassembled WGS sequence"/>
</dbReference>
<dbReference type="GO" id="GO:0085020">
    <property type="term" value="P:protein K6-linked ubiquitination"/>
    <property type="evidence" value="ECO:0007669"/>
    <property type="project" value="TreeGrafter"/>
</dbReference>
<dbReference type="VEuPathDB" id="FungiDB:MFRU_008g02780"/>
<proteinExistence type="predicted"/>
<dbReference type="InterPro" id="IPR002110">
    <property type="entry name" value="Ankyrin_rpt"/>
</dbReference>
<keyword evidence="1" id="KW-0677">Repeat</keyword>
<evidence type="ECO:0000256" key="1">
    <source>
        <dbReference type="ARBA" id="ARBA00022737"/>
    </source>
</evidence>
<dbReference type="SUPFAM" id="SSF48403">
    <property type="entry name" value="Ankyrin repeat"/>
    <property type="match status" value="1"/>
</dbReference>
<feature type="repeat" description="ANK" evidence="3">
    <location>
        <begin position="177"/>
        <end position="212"/>
    </location>
</feature>
<dbReference type="SMART" id="SM00248">
    <property type="entry name" value="ANK"/>
    <property type="match status" value="8"/>
</dbReference>
<reference evidence="4 5" key="1">
    <citation type="submission" date="2019-06" db="EMBL/GenBank/DDBJ databases">
        <title>Genome Sequence of the Brown Rot Fungal Pathogen Monilinia fructicola.</title>
        <authorList>
            <person name="De Miccolis Angelini R.M."/>
            <person name="Landi L."/>
            <person name="Abate D."/>
            <person name="Pollastro S."/>
            <person name="Romanazzi G."/>
            <person name="Faretra F."/>
        </authorList>
    </citation>
    <scope>NUCLEOTIDE SEQUENCE [LARGE SCALE GENOMIC DNA]</scope>
    <source>
        <strain evidence="4 5">Mfrc123</strain>
    </source>
</reference>
<dbReference type="PANTHER" id="PTHR24171">
    <property type="entry name" value="ANKYRIN REPEAT DOMAIN-CONTAINING PROTEIN 39-RELATED"/>
    <property type="match status" value="1"/>
</dbReference>
<organism evidence="4 5">
    <name type="scientific">Monilinia fructicola</name>
    <name type="common">Brown rot fungus</name>
    <name type="synonym">Ciboria fructicola</name>
    <dbReference type="NCBI Taxonomy" id="38448"/>
    <lineage>
        <taxon>Eukaryota</taxon>
        <taxon>Fungi</taxon>
        <taxon>Dikarya</taxon>
        <taxon>Ascomycota</taxon>
        <taxon>Pezizomycotina</taxon>
        <taxon>Leotiomycetes</taxon>
        <taxon>Helotiales</taxon>
        <taxon>Sclerotiniaceae</taxon>
        <taxon>Monilinia</taxon>
    </lineage>
</organism>
<dbReference type="InterPro" id="IPR036770">
    <property type="entry name" value="Ankyrin_rpt-contain_sf"/>
</dbReference>
<dbReference type="Gene3D" id="1.25.40.20">
    <property type="entry name" value="Ankyrin repeat-containing domain"/>
    <property type="match status" value="1"/>
</dbReference>
<evidence type="ECO:0000313" key="5">
    <source>
        <dbReference type="Proteomes" id="UP000322873"/>
    </source>
</evidence>
<protein>
    <submittedName>
        <fullName evidence="4">Uncharacterized protein</fullName>
    </submittedName>
</protein>
<dbReference type="PANTHER" id="PTHR24171:SF8">
    <property type="entry name" value="BRCA1-ASSOCIATED RING DOMAIN PROTEIN 1"/>
    <property type="match status" value="1"/>
</dbReference>
<name>A0A5M9J7Q9_MONFR</name>
<comment type="caution">
    <text evidence="4">The sequence shown here is derived from an EMBL/GenBank/DDBJ whole genome shotgun (WGS) entry which is preliminary data.</text>
</comment>
<dbReference type="GO" id="GO:0004842">
    <property type="term" value="F:ubiquitin-protein transferase activity"/>
    <property type="evidence" value="ECO:0007669"/>
    <property type="project" value="TreeGrafter"/>
</dbReference>